<evidence type="ECO:0000313" key="2">
    <source>
        <dbReference type="Proteomes" id="UP000234681"/>
    </source>
</evidence>
<reference evidence="2" key="1">
    <citation type="submission" date="2005-09" db="EMBL/GenBank/DDBJ databases">
        <authorList>
            <person name="Mural R.J."/>
            <person name="Li P.W."/>
            <person name="Adams M.D."/>
            <person name="Amanatides P.G."/>
            <person name="Baden-Tillson H."/>
            <person name="Barnstead M."/>
            <person name="Chin S.H."/>
            <person name="Dew I."/>
            <person name="Evans C.A."/>
            <person name="Ferriera S."/>
            <person name="Flanigan M."/>
            <person name="Fosler C."/>
            <person name="Glodek A."/>
            <person name="Gu Z."/>
            <person name="Holt R.A."/>
            <person name="Jennings D."/>
            <person name="Kraft C.L."/>
            <person name="Lu F."/>
            <person name="Nguyen T."/>
            <person name="Nusskern D.R."/>
            <person name="Pfannkoch C.M."/>
            <person name="Sitter C."/>
            <person name="Sutton G.G."/>
            <person name="Venter J.C."/>
            <person name="Wang Z."/>
            <person name="Woodage T."/>
            <person name="Zheng X.H."/>
            <person name="Zhong F."/>
        </authorList>
    </citation>
    <scope>NUCLEOTIDE SEQUENCE [LARGE SCALE GENOMIC DNA]</scope>
    <source>
        <strain>BN</strain>
        <strain evidence="2">Sprague-Dawley</strain>
    </source>
</reference>
<organism evidence="1 2">
    <name type="scientific">Rattus norvegicus</name>
    <name type="common">Rat</name>
    <dbReference type="NCBI Taxonomy" id="10116"/>
    <lineage>
        <taxon>Eukaryota</taxon>
        <taxon>Metazoa</taxon>
        <taxon>Chordata</taxon>
        <taxon>Craniata</taxon>
        <taxon>Vertebrata</taxon>
        <taxon>Euteleostomi</taxon>
        <taxon>Mammalia</taxon>
        <taxon>Eutheria</taxon>
        <taxon>Euarchontoglires</taxon>
        <taxon>Glires</taxon>
        <taxon>Rodentia</taxon>
        <taxon>Myomorpha</taxon>
        <taxon>Muroidea</taxon>
        <taxon>Muridae</taxon>
        <taxon>Murinae</taxon>
        <taxon>Rattus</taxon>
    </lineage>
</organism>
<sequence>MLVAETHELAHTWVTTFEGR</sequence>
<dbReference type="Proteomes" id="UP000234681">
    <property type="component" value="Chromosome 9"/>
</dbReference>
<dbReference type="EMBL" id="CH474004">
    <property type="protein sequence ID" value="EDL75591.1"/>
    <property type="molecule type" value="Genomic_DNA"/>
</dbReference>
<evidence type="ECO:0000313" key="1">
    <source>
        <dbReference type="EMBL" id="EDL75591.1"/>
    </source>
</evidence>
<proteinExistence type="predicted"/>
<protein>
    <submittedName>
        <fullName evidence="1">RCG62890</fullName>
    </submittedName>
</protein>
<gene>
    <name evidence="1" type="ORF">rCG_62890</name>
</gene>
<name>A6JWI3_RAT</name>
<accession>A6JWI3</accession>
<dbReference type="AlphaFoldDB" id="A6JWI3"/>